<name>A0A1C4B0Z6_9GAMM</name>
<accession>A0A1C4B0Z6</accession>
<gene>
    <name evidence="1" type="ORF">GA0061080_10161</name>
</gene>
<feature type="non-terminal residue" evidence="1">
    <location>
        <position position="54"/>
    </location>
</feature>
<reference evidence="2" key="1">
    <citation type="submission" date="2016-08" db="EMBL/GenBank/DDBJ databases">
        <authorList>
            <person name="Varghese N."/>
            <person name="Submissions Spin"/>
        </authorList>
    </citation>
    <scope>NUCLEOTIDE SEQUENCE [LARGE SCALE GENOMIC DNA]</scope>
    <source>
        <strain evidence="2">R-53144</strain>
    </source>
</reference>
<proteinExistence type="predicted"/>
<keyword evidence="2" id="KW-1185">Reference proteome</keyword>
<dbReference type="Proteomes" id="UP000199698">
    <property type="component" value="Unassembled WGS sequence"/>
</dbReference>
<dbReference type="AlphaFoldDB" id="A0A1C4B0Z6"/>
<evidence type="ECO:0000313" key="2">
    <source>
        <dbReference type="Proteomes" id="UP000199698"/>
    </source>
</evidence>
<sequence length="54" mass="5953">MLDMPLANWRTITATSSMPLYAVLSNVSDAQAVKNYYITDGSQTPYGLYTGTPY</sequence>
<protein>
    <submittedName>
        <fullName evidence="1">Uncharacterized protein</fullName>
    </submittedName>
</protein>
<evidence type="ECO:0000313" key="1">
    <source>
        <dbReference type="EMBL" id="SCC00507.1"/>
    </source>
</evidence>
<organism evidence="1 2">
    <name type="scientific">Gilliamella intestini</name>
    <dbReference type="NCBI Taxonomy" id="1798183"/>
    <lineage>
        <taxon>Bacteria</taxon>
        <taxon>Pseudomonadati</taxon>
        <taxon>Pseudomonadota</taxon>
        <taxon>Gammaproteobacteria</taxon>
        <taxon>Orbales</taxon>
        <taxon>Orbaceae</taxon>
        <taxon>Gilliamella</taxon>
    </lineage>
</organism>
<dbReference type="EMBL" id="FMBA01000016">
    <property type="protein sequence ID" value="SCC00507.1"/>
    <property type="molecule type" value="Genomic_DNA"/>
</dbReference>